<keyword evidence="2" id="KW-0677">Repeat</keyword>
<keyword evidence="4" id="KW-1185">Reference proteome</keyword>
<evidence type="ECO:0000256" key="1">
    <source>
        <dbReference type="ARBA" id="ARBA00022441"/>
    </source>
</evidence>
<dbReference type="PANTHER" id="PTHR46093:SF18">
    <property type="entry name" value="FIBRONECTIN TYPE-III DOMAIN-CONTAINING PROTEIN"/>
    <property type="match status" value="1"/>
</dbReference>
<dbReference type="InterPro" id="IPR015915">
    <property type="entry name" value="Kelch-typ_b-propeller"/>
</dbReference>
<dbReference type="EMBL" id="CASHTH010001959">
    <property type="protein sequence ID" value="CAI8022513.1"/>
    <property type="molecule type" value="Genomic_DNA"/>
</dbReference>
<evidence type="ECO:0000256" key="2">
    <source>
        <dbReference type="ARBA" id="ARBA00022737"/>
    </source>
</evidence>
<dbReference type="Proteomes" id="UP001174909">
    <property type="component" value="Unassembled WGS sequence"/>
</dbReference>
<protein>
    <submittedName>
        <fullName evidence="3">Acyl-CoA-binding domain-containing protein 5</fullName>
    </submittedName>
</protein>
<evidence type="ECO:0000313" key="4">
    <source>
        <dbReference type="Proteomes" id="UP001174909"/>
    </source>
</evidence>
<reference evidence="3" key="1">
    <citation type="submission" date="2023-03" db="EMBL/GenBank/DDBJ databases">
        <authorList>
            <person name="Steffen K."/>
            <person name="Cardenas P."/>
        </authorList>
    </citation>
    <scope>NUCLEOTIDE SEQUENCE</scope>
</reference>
<gene>
    <name evidence="3" type="ORF">GBAR_LOCUS13209</name>
</gene>
<organism evidence="3 4">
    <name type="scientific">Geodia barretti</name>
    <name type="common">Barrett's horny sponge</name>
    <dbReference type="NCBI Taxonomy" id="519541"/>
    <lineage>
        <taxon>Eukaryota</taxon>
        <taxon>Metazoa</taxon>
        <taxon>Porifera</taxon>
        <taxon>Demospongiae</taxon>
        <taxon>Heteroscleromorpha</taxon>
        <taxon>Tetractinellida</taxon>
        <taxon>Astrophorina</taxon>
        <taxon>Geodiidae</taxon>
        <taxon>Geodia</taxon>
    </lineage>
</organism>
<keyword evidence="1" id="KW-0880">Kelch repeat</keyword>
<feature type="non-terminal residue" evidence="3">
    <location>
        <position position="178"/>
    </location>
</feature>
<accession>A0AA35S304</accession>
<dbReference type="AlphaFoldDB" id="A0AA35S304"/>
<sequence>MGSDELWFNDLHRLALDPLEWREVEQRGNPPLPRDYSTLVTVSDWYLVLYGGSSAMSGNEEVFSDLHYIDITSGQITGTTSIITPSPFPLPSSSLLPFPNNNYISLKVFQIFIVYCACMHPDTRHKMFLCEVILALKTKRTGSPEWCSVEVEGGNSPPPRYGHSMVVWTNKLLVFGGQ</sequence>
<proteinExistence type="predicted"/>
<dbReference type="SUPFAM" id="SSF117281">
    <property type="entry name" value="Kelch motif"/>
    <property type="match status" value="1"/>
</dbReference>
<name>A0AA35S304_GEOBA</name>
<evidence type="ECO:0000313" key="3">
    <source>
        <dbReference type="EMBL" id="CAI8022513.1"/>
    </source>
</evidence>
<comment type="caution">
    <text evidence="3">The sequence shown here is derived from an EMBL/GenBank/DDBJ whole genome shotgun (WGS) entry which is preliminary data.</text>
</comment>
<dbReference type="Gene3D" id="2.120.10.80">
    <property type="entry name" value="Kelch-type beta propeller"/>
    <property type="match status" value="2"/>
</dbReference>
<dbReference type="PANTHER" id="PTHR46093">
    <property type="entry name" value="ACYL-COA-BINDING DOMAIN-CONTAINING PROTEIN 5"/>
    <property type="match status" value="1"/>
</dbReference>